<evidence type="ECO:0000256" key="1">
    <source>
        <dbReference type="SAM" id="SignalP"/>
    </source>
</evidence>
<name>A0AA95H6H0_9GAMM</name>
<dbReference type="KEGG" id="tdu:QJT80_01265"/>
<gene>
    <name evidence="3" type="ORF">QJT80_01265</name>
</gene>
<evidence type="ECO:0000259" key="2">
    <source>
        <dbReference type="Pfam" id="PF13115"/>
    </source>
</evidence>
<protein>
    <submittedName>
        <fullName evidence="3">FixH family protein</fullName>
    </submittedName>
</protein>
<dbReference type="InterPro" id="IPR032693">
    <property type="entry name" value="YtkA-like_dom"/>
</dbReference>
<evidence type="ECO:0000313" key="3">
    <source>
        <dbReference type="EMBL" id="WGZ91115.1"/>
    </source>
</evidence>
<organism evidence="3">
    <name type="scientific">Candidatus Thiocaldithrix dubininis</name>
    <dbReference type="NCBI Taxonomy" id="3080823"/>
    <lineage>
        <taxon>Bacteria</taxon>
        <taxon>Pseudomonadati</taxon>
        <taxon>Pseudomonadota</taxon>
        <taxon>Gammaproteobacteria</taxon>
        <taxon>Thiotrichales</taxon>
        <taxon>Thiotrichaceae</taxon>
        <taxon>Candidatus Thiocaldithrix</taxon>
    </lineage>
</organism>
<keyword evidence="1" id="KW-0732">Signal</keyword>
<dbReference type="AlphaFoldDB" id="A0AA95H6H0"/>
<dbReference type="EMBL" id="CP124755">
    <property type="protein sequence ID" value="WGZ91115.1"/>
    <property type="molecule type" value="Genomic_DNA"/>
</dbReference>
<reference evidence="3" key="2">
    <citation type="submission" date="2023-04" db="EMBL/GenBank/DDBJ databases">
        <authorList>
            <person name="Beletskiy A.V."/>
            <person name="Mardanov A.V."/>
            <person name="Ravin N.V."/>
        </authorList>
    </citation>
    <scope>NUCLEOTIDE SEQUENCE</scope>
    <source>
        <strain evidence="3">GKL-01</strain>
    </source>
</reference>
<reference evidence="3" key="1">
    <citation type="journal article" date="2023" name="Int. J. Mol. Sci.">
        <title>Metagenomics Revealed a New Genus 'Candidatus Thiocaldithrix dubininis' gen. nov., sp. nov. and a New Species 'Candidatus Thiothrix putei' sp. nov. in the Family Thiotrichaceae, Some Members of Which Have Traits of Both Na+- and H+-Motive Energetics.</title>
        <authorList>
            <person name="Ravin N.V."/>
            <person name="Muntyan M.S."/>
            <person name="Smolyakov D.D."/>
            <person name="Rudenko T.S."/>
            <person name="Beletsky A.V."/>
            <person name="Mardanov A.V."/>
            <person name="Grabovich M.Y."/>
        </authorList>
    </citation>
    <scope>NUCLEOTIDE SEQUENCE</scope>
    <source>
        <strain evidence="3">GKL-01</strain>
    </source>
</reference>
<proteinExistence type="predicted"/>
<dbReference type="Pfam" id="PF13115">
    <property type="entry name" value="YtkA"/>
    <property type="match status" value="1"/>
</dbReference>
<sequence>MSVSIPYVLLSAVLGLSTSVSYASTPWQLSQTSVKGQLQSELQCVTAPAVGDFQNCTLKLNSTQTLPSDLTIAMDGGMPAHGHGLPTAPKVVATDKVGEYRIEGLKYSMTGEWLLGFMLQSKSMNDKIVYKFSF</sequence>
<dbReference type="Proteomes" id="UP001300672">
    <property type="component" value="Chromosome"/>
</dbReference>
<feature type="domain" description="YtkA-like" evidence="2">
    <location>
        <begin position="56"/>
        <end position="113"/>
    </location>
</feature>
<feature type="chain" id="PRO_5041686803" evidence="1">
    <location>
        <begin position="24"/>
        <end position="134"/>
    </location>
</feature>
<accession>A0AA95H6H0</accession>
<feature type="signal peptide" evidence="1">
    <location>
        <begin position="1"/>
        <end position="23"/>
    </location>
</feature>